<proteinExistence type="predicted"/>
<evidence type="ECO:0000313" key="2">
    <source>
        <dbReference type="EMBL" id="SBP87222.1"/>
    </source>
</evidence>
<dbReference type="AlphaFoldDB" id="A0A238D1V5"/>
<feature type="signal peptide" evidence="1">
    <location>
        <begin position="1"/>
        <end position="27"/>
    </location>
</feature>
<sequence>MKRFWSASRFGMAALACIALLGGCASVTPMDYRGEKPSLKLEQYFNGPLTADGIVFNRAGKVVKRFHVDMVGVWHGDEGTLTENFTYSNGAKQVRVWTLRRVPGEHGERRYQGSAGDVVGTASGYAEGNAFNWRYTLLLPVGGATYQVQMDDWMYQMDQHVLLNRTVMTKFGFEVASIFIAFHKP</sequence>
<name>A0A238D1V5_THIDL</name>
<dbReference type="Pfam" id="PF12915">
    <property type="entry name" value="DUF3833"/>
    <property type="match status" value="1"/>
</dbReference>
<feature type="chain" id="PRO_5012986146" description="Lipoprotein" evidence="1">
    <location>
        <begin position="28"/>
        <end position="185"/>
    </location>
</feature>
<dbReference type="Proteomes" id="UP000214566">
    <property type="component" value="Unassembled WGS sequence"/>
</dbReference>
<gene>
    <name evidence="2" type="ORF">THIARS_50470</name>
</gene>
<dbReference type="PROSITE" id="PS51257">
    <property type="entry name" value="PROKAR_LIPOPROTEIN"/>
    <property type="match status" value="1"/>
</dbReference>
<reference evidence="2 3" key="1">
    <citation type="submission" date="2016-06" db="EMBL/GenBank/DDBJ databases">
        <authorList>
            <person name="Kjaerup R.B."/>
            <person name="Dalgaard T.S."/>
            <person name="Juul-Madsen H.R."/>
        </authorList>
    </citation>
    <scope>NUCLEOTIDE SEQUENCE [LARGE SCALE GENOMIC DNA]</scope>
    <source>
        <strain evidence="2 3">DSM 16361</strain>
    </source>
</reference>
<keyword evidence="1" id="KW-0732">Signal</keyword>
<dbReference type="EMBL" id="FLMQ01000045">
    <property type="protein sequence ID" value="SBP87222.1"/>
    <property type="molecule type" value="Genomic_DNA"/>
</dbReference>
<evidence type="ECO:0000256" key="1">
    <source>
        <dbReference type="SAM" id="SignalP"/>
    </source>
</evidence>
<evidence type="ECO:0008006" key="4">
    <source>
        <dbReference type="Google" id="ProtNLM"/>
    </source>
</evidence>
<dbReference type="InterPro" id="IPR024409">
    <property type="entry name" value="DUF3833"/>
</dbReference>
<accession>A0A238D1V5</accession>
<dbReference type="OrthoDB" id="5296954at2"/>
<evidence type="ECO:0000313" key="3">
    <source>
        <dbReference type="Proteomes" id="UP000214566"/>
    </source>
</evidence>
<protein>
    <recommendedName>
        <fullName evidence="4">Lipoprotein</fullName>
    </recommendedName>
</protein>
<keyword evidence="3" id="KW-1185">Reference proteome</keyword>
<organism evidence="2 3">
    <name type="scientific">Thiomonas delicata</name>
    <name type="common">Thiomonas cuprina</name>
    <dbReference type="NCBI Taxonomy" id="364030"/>
    <lineage>
        <taxon>Bacteria</taxon>
        <taxon>Pseudomonadati</taxon>
        <taxon>Pseudomonadota</taxon>
        <taxon>Betaproteobacteria</taxon>
        <taxon>Burkholderiales</taxon>
        <taxon>Thiomonas</taxon>
    </lineage>
</organism>